<proteinExistence type="predicted"/>
<dbReference type="Gene3D" id="4.10.240.10">
    <property type="entry name" value="Zn(2)-C6 fungal-type DNA-binding domain"/>
    <property type="match status" value="1"/>
</dbReference>
<dbReference type="RefSeq" id="XP_045955240.1">
    <property type="nucleotide sequence ID" value="XM_046103514.1"/>
</dbReference>
<protein>
    <recommendedName>
        <fullName evidence="3">Zn(2)-C6 fungal-type domain-containing protein</fullName>
    </recommendedName>
</protein>
<name>A0A9P8UEY4_9PEZI</name>
<dbReference type="Proteomes" id="UP000758603">
    <property type="component" value="Unassembled WGS sequence"/>
</dbReference>
<evidence type="ECO:0000313" key="5">
    <source>
        <dbReference type="Proteomes" id="UP000758603"/>
    </source>
</evidence>
<dbReference type="EMBL" id="JAGPXC010000007">
    <property type="protein sequence ID" value="KAH6648733.1"/>
    <property type="molecule type" value="Genomic_DNA"/>
</dbReference>
<dbReference type="GeneID" id="70132406"/>
<dbReference type="InterPro" id="IPR001138">
    <property type="entry name" value="Zn2Cys6_DnaBD"/>
</dbReference>
<dbReference type="SMART" id="SM00066">
    <property type="entry name" value="GAL4"/>
    <property type="match status" value="1"/>
</dbReference>
<evidence type="ECO:0000259" key="3">
    <source>
        <dbReference type="PROSITE" id="PS00463"/>
    </source>
</evidence>
<dbReference type="SUPFAM" id="SSF57701">
    <property type="entry name" value="Zn2/Cys6 DNA-binding domain"/>
    <property type="match status" value="1"/>
</dbReference>
<comment type="caution">
    <text evidence="4">The sequence shown here is derived from an EMBL/GenBank/DDBJ whole genome shotgun (WGS) entry which is preliminary data.</text>
</comment>
<dbReference type="PROSITE" id="PS00463">
    <property type="entry name" value="ZN2_CY6_FUNGAL_1"/>
    <property type="match status" value="1"/>
</dbReference>
<dbReference type="GO" id="GO:0000981">
    <property type="term" value="F:DNA-binding transcription factor activity, RNA polymerase II-specific"/>
    <property type="evidence" value="ECO:0007669"/>
    <property type="project" value="InterPro"/>
</dbReference>
<evidence type="ECO:0000313" key="4">
    <source>
        <dbReference type="EMBL" id="KAH6648733.1"/>
    </source>
</evidence>
<evidence type="ECO:0000256" key="1">
    <source>
        <dbReference type="ARBA" id="ARBA00023242"/>
    </source>
</evidence>
<accession>A0A9P8UEY4</accession>
<dbReference type="OrthoDB" id="4330117at2759"/>
<keyword evidence="5" id="KW-1185">Reference proteome</keyword>
<evidence type="ECO:0000256" key="2">
    <source>
        <dbReference type="SAM" id="MobiDB-lite"/>
    </source>
</evidence>
<feature type="compositionally biased region" description="Polar residues" evidence="2">
    <location>
        <begin position="91"/>
        <end position="108"/>
    </location>
</feature>
<feature type="domain" description="Zn(2)-C6 fungal-type" evidence="3">
    <location>
        <begin position="45"/>
        <end position="75"/>
    </location>
</feature>
<gene>
    <name evidence="4" type="ORF">BKA67DRAFT_575652</name>
</gene>
<dbReference type="GO" id="GO:0008270">
    <property type="term" value="F:zinc ion binding"/>
    <property type="evidence" value="ECO:0007669"/>
    <property type="project" value="InterPro"/>
</dbReference>
<sequence length="448" mass="49736">MRCAETCSRRTKTSRPISTFSRAVDGRTCVLFRIATMPNPVQRSACDRCHGQKLRCTRSGHGGACVRCTKVKAVCIWTPSTRRQSEHLRSTALNRQDPSIVTPDSSPPQEDDNGMETTTPLNTSFPVVQADFDFGGFGTCLLQGSSTTATWSGPTFADATSGSSSTCALSAASPASTSYLQSGDTMNSWQSQFNQEWAMLSAEQPILPDDGNVRTRQETPTAKPHEIQNLPLATIRGLSDLNVELFTLSSTIPKPPTSLSQPFSWRDKDFAIDKTFQLSQRLIEVLDKLYPRHSEALCKNHVMSPLQEDALPGLILNESPSFDQSSFLLVLSCYQRLIETYDDIFRNMQACLDRSSITAREDYVQMPDMKVGSFSLPDSSTLQITLILQLTRHLLRRMSAIIKSLNTNYGGGTNDLMSLTFKAVNTREEDLIKRINKLRNSLLLLDIL</sequence>
<feature type="region of interest" description="Disordered" evidence="2">
    <location>
        <begin position="86"/>
        <end position="122"/>
    </location>
</feature>
<organism evidence="4 5">
    <name type="scientific">Truncatella angustata</name>
    <dbReference type="NCBI Taxonomy" id="152316"/>
    <lineage>
        <taxon>Eukaryota</taxon>
        <taxon>Fungi</taxon>
        <taxon>Dikarya</taxon>
        <taxon>Ascomycota</taxon>
        <taxon>Pezizomycotina</taxon>
        <taxon>Sordariomycetes</taxon>
        <taxon>Xylariomycetidae</taxon>
        <taxon>Amphisphaeriales</taxon>
        <taxon>Sporocadaceae</taxon>
        <taxon>Truncatella</taxon>
    </lineage>
</organism>
<keyword evidence="1" id="KW-0539">Nucleus</keyword>
<dbReference type="AlphaFoldDB" id="A0A9P8UEY4"/>
<dbReference type="CDD" id="cd00067">
    <property type="entry name" value="GAL4"/>
    <property type="match status" value="1"/>
</dbReference>
<dbReference type="InterPro" id="IPR036864">
    <property type="entry name" value="Zn2-C6_fun-type_DNA-bd_sf"/>
</dbReference>
<reference evidence="4" key="1">
    <citation type="journal article" date="2021" name="Nat. Commun.">
        <title>Genetic determinants of endophytism in the Arabidopsis root mycobiome.</title>
        <authorList>
            <person name="Mesny F."/>
            <person name="Miyauchi S."/>
            <person name="Thiergart T."/>
            <person name="Pickel B."/>
            <person name="Atanasova L."/>
            <person name="Karlsson M."/>
            <person name="Huettel B."/>
            <person name="Barry K.W."/>
            <person name="Haridas S."/>
            <person name="Chen C."/>
            <person name="Bauer D."/>
            <person name="Andreopoulos W."/>
            <person name="Pangilinan J."/>
            <person name="LaButti K."/>
            <person name="Riley R."/>
            <person name="Lipzen A."/>
            <person name="Clum A."/>
            <person name="Drula E."/>
            <person name="Henrissat B."/>
            <person name="Kohler A."/>
            <person name="Grigoriev I.V."/>
            <person name="Martin F.M."/>
            <person name="Hacquard S."/>
        </authorList>
    </citation>
    <scope>NUCLEOTIDE SEQUENCE</scope>
    <source>
        <strain evidence="4">MPI-SDFR-AT-0073</strain>
    </source>
</reference>